<comment type="caution">
    <text evidence="10">The sequence shown here is derived from an EMBL/GenBank/DDBJ whole genome shotgun (WGS) entry which is preliminary data.</text>
</comment>
<name>A0A0F9YLK4_9ZZZZ</name>
<evidence type="ECO:0000256" key="6">
    <source>
        <dbReference type="ARBA" id="ARBA00022833"/>
    </source>
</evidence>
<keyword evidence="6" id="KW-0862">Zinc</keyword>
<evidence type="ECO:0000256" key="3">
    <source>
        <dbReference type="ARBA" id="ARBA00022679"/>
    </source>
</evidence>
<dbReference type="InterPro" id="IPR003730">
    <property type="entry name" value="Cu_polyphenol_OxRdtase"/>
</dbReference>
<keyword evidence="4" id="KW-0479">Metal-binding</keyword>
<evidence type="ECO:0000256" key="1">
    <source>
        <dbReference type="ARBA" id="ARBA00000553"/>
    </source>
</evidence>
<comment type="catalytic activity">
    <reaction evidence="7">
        <text>adenosine + H2O + H(+) = inosine + NH4(+)</text>
        <dbReference type="Rhea" id="RHEA:24408"/>
        <dbReference type="ChEBI" id="CHEBI:15377"/>
        <dbReference type="ChEBI" id="CHEBI:15378"/>
        <dbReference type="ChEBI" id="CHEBI:16335"/>
        <dbReference type="ChEBI" id="CHEBI:17596"/>
        <dbReference type="ChEBI" id="CHEBI:28938"/>
        <dbReference type="EC" id="3.5.4.4"/>
    </reaction>
    <physiologicalReaction direction="left-to-right" evidence="7">
        <dbReference type="Rhea" id="RHEA:24409"/>
    </physiologicalReaction>
</comment>
<dbReference type="Pfam" id="PF02578">
    <property type="entry name" value="Cu-oxidase_4"/>
    <property type="match status" value="1"/>
</dbReference>
<comment type="catalytic activity">
    <reaction evidence="9">
        <text>S-methyl-5'-thioadenosine + phosphate = 5-(methylsulfanyl)-alpha-D-ribose 1-phosphate + adenine</text>
        <dbReference type="Rhea" id="RHEA:11852"/>
        <dbReference type="ChEBI" id="CHEBI:16708"/>
        <dbReference type="ChEBI" id="CHEBI:17509"/>
        <dbReference type="ChEBI" id="CHEBI:43474"/>
        <dbReference type="ChEBI" id="CHEBI:58533"/>
        <dbReference type="EC" id="2.4.2.28"/>
    </reaction>
    <physiologicalReaction direction="left-to-right" evidence="9">
        <dbReference type="Rhea" id="RHEA:11853"/>
    </physiologicalReaction>
</comment>
<evidence type="ECO:0000256" key="4">
    <source>
        <dbReference type="ARBA" id="ARBA00022723"/>
    </source>
</evidence>
<evidence type="ECO:0000313" key="10">
    <source>
        <dbReference type="EMBL" id="KKO05524.1"/>
    </source>
</evidence>
<dbReference type="GO" id="GO:0005507">
    <property type="term" value="F:copper ion binding"/>
    <property type="evidence" value="ECO:0007669"/>
    <property type="project" value="TreeGrafter"/>
</dbReference>
<dbReference type="Gene3D" id="3.60.140.10">
    <property type="entry name" value="CNF1/YfiH-like putative cysteine hydrolases"/>
    <property type="match status" value="1"/>
</dbReference>
<gene>
    <name evidence="10" type="ORF">LCGC14_0077960</name>
</gene>
<evidence type="ECO:0000256" key="5">
    <source>
        <dbReference type="ARBA" id="ARBA00022801"/>
    </source>
</evidence>
<dbReference type="PANTHER" id="PTHR30616">
    <property type="entry name" value="UNCHARACTERIZED PROTEIN YFIH"/>
    <property type="match status" value="1"/>
</dbReference>
<dbReference type="PANTHER" id="PTHR30616:SF2">
    <property type="entry name" value="PURINE NUCLEOSIDE PHOSPHORYLASE LACC1"/>
    <property type="match status" value="1"/>
</dbReference>
<keyword evidence="3" id="KW-0808">Transferase</keyword>
<reference evidence="10" key="1">
    <citation type="journal article" date="2015" name="Nature">
        <title>Complex archaea that bridge the gap between prokaryotes and eukaryotes.</title>
        <authorList>
            <person name="Spang A."/>
            <person name="Saw J.H."/>
            <person name="Jorgensen S.L."/>
            <person name="Zaremba-Niedzwiedzka K."/>
            <person name="Martijn J."/>
            <person name="Lind A.E."/>
            <person name="van Eijk R."/>
            <person name="Schleper C."/>
            <person name="Guy L."/>
            <person name="Ettema T.J."/>
        </authorList>
    </citation>
    <scope>NUCLEOTIDE SEQUENCE</scope>
</reference>
<dbReference type="SUPFAM" id="SSF64438">
    <property type="entry name" value="CNF1/YfiH-like putative cysteine hydrolases"/>
    <property type="match status" value="1"/>
</dbReference>
<dbReference type="InterPro" id="IPR011324">
    <property type="entry name" value="Cytotoxic_necrot_fac-like_cat"/>
</dbReference>
<protein>
    <recommendedName>
        <fullName evidence="11">Purine nucleoside phosphorylase</fullName>
    </recommendedName>
</protein>
<dbReference type="GO" id="GO:0017061">
    <property type="term" value="F:S-methyl-5-thioadenosine phosphorylase activity"/>
    <property type="evidence" value="ECO:0007669"/>
    <property type="project" value="UniProtKB-EC"/>
</dbReference>
<proteinExistence type="inferred from homology"/>
<evidence type="ECO:0008006" key="11">
    <source>
        <dbReference type="Google" id="ProtNLM"/>
    </source>
</evidence>
<sequence>MSGAAGVRDLIPARLRWQTPDWPAPASIGAMVTTRLDGYSAPPYDSLNLGTHVGDKASSVARNRRLLRNAVPDLKRLQWLHQVHGTRAITVVAGNNPLRRRQADAGCVMQPGDGIAVLTADCLPVLICSRDGRIAAAAHAGWRGLVQGVLENTVSATGCRGSELMAWLGPAIGPCCFEIGDEVKAAFMAAAATADGFVPVPGKPGKSLMDIYAVARQRLLAVGVSDVHGGGQCTVCDHRHFYSYRRDGVTGRMASLIYLKRQAV</sequence>
<dbReference type="InterPro" id="IPR038371">
    <property type="entry name" value="Cu_polyphenol_OxRdtase_sf"/>
</dbReference>
<evidence type="ECO:0000256" key="9">
    <source>
        <dbReference type="ARBA" id="ARBA00049893"/>
    </source>
</evidence>
<comment type="similarity">
    <text evidence="2">Belongs to the purine nucleoside phosphorylase YfiH/LACC1 family.</text>
</comment>
<evidence type="ECO:0000256" key="2">
    <source>
        <dbReference type="ARBA" id="ARBA00007353"/>
    </source>
</evidence>
<dbReference type="NCBIfam" id="TIGR00726">
    <property type="entry name" value="peptidoglycan editing factor PgeF"/>
    <property type="match status" value="1"/>
</dbReference>
<keyword evidence="5" id="KW-0378">Hydrolase</keyword>
<dbReference type="GO" id="GO:0016787">
    <property type="term" value="F:hydrolase activity"/>
    <property type="evidence" value="ECO:0007669"/>
    <property type="project" value="UniProtKB-KW"/>
</dbReference>
<organism evidence="10">
    <name type="scientific">marine sediment metagenome</name>
    <dbReference type="NCBI Taxonomy" id="412755"/>
    <lineage>
        <taxon>unclassified sequences</taxon>
        <taxon>metagenomes</taxon>
        <taxon>ecological metagenomes</taxon>
    </lineage>
</organism>
<dbReference type="AlphaFoldDB" id="A0A0F9YLK4"/>
<dbReference type="EMBL" id="LAZR01000019">
    <property type="protein sequence ID" value="KKO05524.1"/>
    <property type="molecule type" value="Genomic_DNA"/>
</dbReference>
<dbReference type="CDD" id="cd16833">
    <property type="entry name" value="YfiH"/>
    <property type="match status" value="1"/>
</dbReference>
<evidence type="ECO:0000256" key="8">
    <source>
        <dbReference type="ARBA" id="ARBA00048968"/>
    </source>
</evidence>
<comment type="catalytic activity">
    <reaction evidence="8">
        <text>adenosine + phosphate = alpha-D-ribose 1-phosphate + adenine</text>
        <dbReference type="Rhea" id="RHEA:27642"/>
        <dbReference type="ChEBI" id="CHEBI:16335"/>
        <dbReference type="ChEBI" id="CHEBI:16708"/>
        <dbReference type="ChEBI" id="CHEBI:43474"/>
        <dbReference type="ChEBI" id="CHEBI:57720"/>
        <dbReference type="EC" id="2.4.2.1"/>
    </reaction>
    <physiologicalReaction direction="left-to-right" evidence="8">
        <dbReference type="Rhea" id="RHEA:27643"/>
    </physiologicalReaction>
</comment>
<accession>A0A0F9YLK4</accession>
<evidence type="ECO:0000256" key="7">
    <source>
        <dbReference type="ARBA" id="ARBA00047989"/>
    </source>
</evidence>
<comment type="catalytic activity">
    <reaction evidence="1">
        <text>inosine + phosphate = alpha-D-ribose 1-phosphate + hypoxanthine</text>
        <dbReference type="Rhea" id="RHEA:27646"/>
        <dbReference type="ChEBI" id="CHEBI:17368"/>
        <dbReference type="ChEBI" id="CHEBI:17596"/>
        <dbReference type="ChEBI" id="CHEBI:43474"/>
        <dbReference type="ChEBI" id="CHEBI:57720"/>
        <dbReference type="EC" id="2.4.2.1"/>
    </reaction>
    <physiologicalReaction direction="left-to-right" evidence="1">
        <dbReference type="Rhea" id="RHEA:27647"/>
    </physiologicalReaction>
</comment>